<reference evidence="1 2" key="1">
    <citation type="submission" date="2018-08" db="EMBL/GenBank/DDBJ databases">
        <title>Isolation, diversity and antifungal activity of Actinobacteria from cow dung.</title>
        <authorList>
            <person name="Ling L."/>
        </authorList>
    </citation>
    <scope>NUCLEOTIDE SEQUENCE [LARGE SCALE GENOMIC DNA]</scope>
    <source>
        <strain evidence="1 2">NEAU-LLE</strain>
    </source>
</reference>
<proteinExistence type="predicted"/>
<gene>
    <name evidence="1" type="ORF">DY023_04010</name>
</gene>
<name>A0A371NWS9_9MICO</name>
<sequence>MRDSLADVVESVRSEFFGHIDPELVYQIVEIERRLVENRPRAQEGVARAIQQHLSGSADV</sequence>
<protein>
    <submittedName>
        <fullName evidence="1">Uncharacterized protein</fullName>
    </submittedName>
</protein>
<keyword evidence="2" id="KW-1185">Reference proteome</keyword>
<dbReference type="EMBL" id="QUAB01000017">
    <property type="protein sequence ID" value="REJ07371.1"/>
    <property type="molecule type" value="Genomic_DNA"/>
</dbReference>
<accession>A0A371NWS9</accession>
<dbReference type="AlphaFoldDB" id="A0A371NWS9"/>
<organism evidence="1 2">
    <name type="scientific">Microbacterium bovistercoris</name>
    <dbReference type="NCBI Taxonomy" id="2293570"/>
    <lineage>
        <taxon>Bacteria</taxon>
        <taxon>Bacillati</taxon>
        <taxon>Actinomycetota</taxon>
        <taxon>Actinomycetes</taxon>
        <taxon>Micrococcales</taxon>
        <taxon>Microbacteriaceae</taxon>
        <taxon>Microbacterium</taxon>
    </lineage>
</organism>
<comment type="caution">
    <text evidence="1">The sequence shown here is derived from an EMBL/GenBank/DDBJ whole genome shotgun (WGS) entry which is preliminary data.</text>
</comment>
<evidence type="ECO:0000313" key="1">
    <source>
        <dbReference type="EMBL" id="REJ07371.1"/>
    </source>
</evidence>
<dbReference type="Proteomes" id="UP000262172">
    <property type="component" value="Unassembled WGS sequence"/>
</dbReference>
<evidence type="ECO:0000313" key="2">
    <source>
        <dbReference type="Proteomes" id="UP000262172"/>
    </source>
</evidence>